<evidence type="ECO:0000256" key="1">
    <source>
        <dbReference type="SAM" id="MobiDB-lite"/>
    </source>
</evidence>
<dbReference type="InterPro" id="IPR040559">
    <property type="entry name" value="CdiA_C"/>
</dbReference>
<evidence type="ECO:0008006" key="6">
    <source>
        <dbReference type="Google" id="ProtNLM"/>
    </source>
</evidence>
<dbReference type="Proteomes" id="UP001156441">
    <property type="component" value="Unassembled WGS sequence"/>
</dbReference>
<keyword evidence="5" id="KW-1185">Reference proteome</keyword>
<comment type="caution">
    <text evidence="4">The sequence shown here is derived from an EMBL/GenBank/DDBJ whole genome shotgun (WGS) entry which is preliminary data.</text>
</comment>
<name>A0ABT2JD29_9PSEU</name>
<proteinExistence type="predicted"/>
<evidence type="ECO:0000259" key="3">
    <source>
        <dbReference type="Pfam" id="PF25547"/>
    </source>
</evidence>
<accession>A0ABT2JD29</accession>
<dbReference type="CDD" id="cd13442">
    <property type="entry name" value="CDI_toxin_Bp1026b-like"/>
    <property type="match status" value="1"/>
</dbReference>
<dbReference type="EMBL" id="JAFFZE010000016">
    <property type="protein sequence ID" value="MCT2585626.1"/>
    <property type="molecule type" value="Genomic_DNA"/>
</dbReference>
<evidence type="ECO:0000313" key="5">
    <source>
        <dbReference type="Proteomes" id="UP001156441"/>
    </source>
</evidence>
<evidence type="ECO:0000313" key="4">
    <source>
        <dbReference type="EMBL" id="MCT2585626.1"/>
    </source>
</evidence>
<dbReference type="Gene3D" id="3.40.1350.120">
    <property type="match status" value="1"/>
</dbReference>
<evidence type="ECO:0000259" key="2">
    <source>
        <dbReference type="Pfam" id="PF18451"/>
    </source>
</evidence>
<dbReference type="InterPro" id="IPR033806">
    <property type="entry name" value="CDI_toxin_Bp1026b-like"/>
</dbReference>
<reference evidence="4 5" key="1">
    <citation type="submission" date="2021-02" db="EMBL/GenBank/DDBJ databases">
        <title>Actinophytocola xerophila sp. nov., isolated from soil of cotton cropping field.</title>
        <authorList>
            <person name="Huang R."/>
            <person name="Chen X."/>
            <person name="Ge X."/>
            <person name="Liu W."/>
        </authorList>
    </citation>
    <scope>NUCLEOTIDE SEQUENCE [LARGE SCALE GENOMIC DNA]</scope>
    <source>
        <strain evidence="4 5">S1-96</strain>
    </source>
</reference>
<sequence>MVVAEPADSLGLWARIKPAVGWPDSRADLLGGLEVGWRQGAGHLDAVGDFDTRPVLEAWTDDVGATFHADVTSAGRQIGPMADAMRGMADYAAMFVAEDRNAKVTIADGVHRTLPLYASTYQLPPAIGEQVRTQIATQLAGQLSTVLPAAAQRIRAAAPPEDEWGEFGEELGENLGRWGDFARGLTQPSGAPDENAEPGGTPTTIPPKEMPENKRALELENRTAEILAKDGYDVEQNPPTTSTGKNPDYRVEGKYFDNIAPTTDNVRNIASRIEGKVVAGQADRITLNMTDSNADHGALYQQLRDYPIDGLHEVLMIDEHGDVRRLYP</sequence>
<organism evidence="4 5">
    <name type="scientific">Actinophytocola gossypii</name>
    <dbReference type="NCBI Taxonomy" id="2812003"/>
    <lineage>
        <taxon>Bacteria</taxon>
        <taxon>Bacillati</taxon>
        <taxon>Actinomycetota</taxon>
        <taxon>Actinomycetes</taxon>
        <taxon>Pseudonocardiales</taxon>
        <taxon>Pseudonocardiaceae</taxon>
    </lineage>
</organism>
<gene>
    <name evidence="4" type="ORF">JT362_21135</name>
</gene>
<feature type="domain" description="Outer membrane channel protein CpnT-like N-terminal" evidence="3">
    <location>
        <begin position="4"/>
        <end position="143"/>
    </location>
</feature>
<dbReference type="Pfam" id="PF25547">
    <property type="entry name" value="WXG100_2"/>
    <property type="match status" value="1"/>
</dbReference>
<feature type="domain" description="tRNA nuclease CdiA C-terminal" evidence="2">
    <location>
        <begin position="245"/>
        <end position="322"/>
    </location>
</feature>
<protein>
    <recommendedName>
        <fullName evidence="6">tRNA nuclease CdiA C-terminal domain-containing protein</fullName>
    </recommendedName>
</protein>
<dbReference type="Pfam" id="PF18451">
    <property type="entry name" value="CdiA_C"/>
    <property type="match status" value="1"/>
</dbReference>
<dbReference type="InterPro" id="IPR057746">
    <property type="entry name" value="CpnT-like_N"/>
</dbReference>
<feature type="region of interest" description="Disordered" evidence="1">
    <location>
        <begin position="183"/>
        <end position="209"/>
    </location>
</feature>
<dbReference type="RefSeq" id="WP_260193285.1">
    <property type="nucleotide sequence ID" value="NZ_JAFFZE010000016.1"/>
</dbReference>